<comment type="caution">
    <text evidence="4">The sequence shown here is derived from an EMBL/GenBank/DDBJ whole genome shotgun (WGS) entry which is preliminary data.</text>
</comment>
<evidence type="ECO:0000313" key="4">
    <source>
        <dbReference type="EMBL" id="MCV2367319.1"/>
    </source>
</evidence>
<comment type="similarity">
    <text evidence="1">Belongs to the 'phage' integrase family.</text>
</comment>
<reference evidence="4 5" key="1">
    <citation type="submission" date="2021-11" db="EMBL/GenBank/DDBJ databases">
        <authorList>
            <person name="Liang Q."/>
            <person name="Mou H."/>
            <person name="Liu Z."/>
        </authorList>
    </citation>
    <scope>NUCLEOTIDE SEQUENCE [LARGE SCALE GENOMIC DNA]</scope>
    <source>
        <strain evidence="4 5">CHU3</strain>
    </source>
</reference>
<evidence type="ECO:0000256" key="2">
    <source>
        <dbReference type="ARBA" id="ARBA00022908"/>
    </source>
</evidence>
<keyword evidence="5" id="KW-1185">Reference proteome</keyword>
<dbReference type="InterPro" id="IPR011010">
    <property type="entry name" value="DNA_brk_join_enz"/>
</dbReference>
<accession>A0ABT2YAI8</accession>
<evidence type="ECO:0000256" key="3">
    <source>
        <dbReference type="ARBA" id="ARBA00023125"/>
    </source>
</evidence>
<dbReference type="EMBL" id="JAJIRN010000002">
    <property type="protein sequence ID" value="MCV2367319.1"/>
    <property type="molecule type" value="Genomic_DNA"/>
</dbReference>
<protein>
    <submittedName>
        <fullName evidence="4">Integrase</fullName>
    </submittedName>
</protein>
<gene>
    <name evidence="4" type="ORF">LNV07_04325</name>
</gene>
<dbReference type="PANTHER" id="PTHR30629">
    <property type="entry name" value="PROPHAGE INTEGRASE"/>
    <property type="match status" value="1"/>
</dbReference>
<keyword evidence="3" id="KW-0238">DNA-binding</keyword>
<name>A0ABT2YAI8_9BURK</name>
<evidence type="ECO:0000313" key="5">
    <source>
        <dbReference type="Proteomes" id="UP001209701"/>
    </source>
</evidence>
<dbReference type="Gene3D" id="1.10.150.130">
    <property type="match status" value="1"/>
</dbReference>
<dbReference type="SUPFAM" id="SSF56349">
    <property type="entry name" value="DNA breaking-rejoining enzymes"/>
    <property type="match status" value="1"/>
</dbReference>
<organism evidence="4 5">
    <name type="scientific">Roseateles oligotrophus</name>
    <dbReference type="NCBI Taxonomy" id="1769250"/>
    <lineage>
        <taxon>Bacteria</taxon>
        <taxon>Pseudomonadati</taxon>
        <taxon>Pseudomonadota</taxon>
        <taxon>Betaproteobacteria</taxon>
        <taxon>Burkholderiales</taxon>
        <taxon>Sphaerotilaceae</taxon>
        <taxon>Roseateles</taxon>
    </lineage>
</organism>
<dbReference type="InterPro" id="IPR010998">
    <property type="entry name" value="Integrase_recombinase_N"/>
</dbReference>
<evidence type="ECO:0000256" key="1">
    <source>
        <dbReference type="ARBA" id="ARBA00008857"/>
    </source>
</evidence>
<dbReference type="InterPro" id="IPR050808">
    <property type="entry name" value="Phage_Integrase"/>
</dbReference>
<proteinExistence type="inferred from homology"/>
<sequence>MQARKLSTGAVKLYWRYTFKGESDRVEIGLYDGKLPPKTLTPKDGRWTIAAAMDEASRLAQAHEDGKEQGGHAGLVKAKADAQAQAITNEAAAQALAQAEIDRRSKYTLAELLKAYWLNLEALGRSSHTDAKSILTNHAIAAFPDIACLPASEVTDEQIADMRRRLIEAGKERTANKLRAYMGAAYETARKAKTDPKIPVAFKGYEVKHNPAAETAANSESNKADKNPLSADEMRVYWNCIKDIGGIKGAALKLHLLTGGQRIEQLVRLKSADVTADTIAIYDGKGRPGKPARRHTLPLTAQAAEAIKLLDLSGEYAITTEVGDKIGTIHLVSSTLSRWAVDAVGDKITDFQAKRIRSGVETILAGKISKEMRGRLQSHGISGVQDRHYDGYDYLPELRTALEALDRELNSVKAGNVVAIKAA</sequence>
<keyword evidence="2" id="KW-0229">DNA integration</keyword>
<dbReference type="RefSeq" id="WP_263569949.1">
    <property type="nucleotide sequence ID" value="NZ_JAJIRN010000002.1"/>
</dbReference>
<dbReference type="PANTHER" id="PTHR30629:SF2">
    <property type="entry name" value="PROPHAGE INTEGRASE INTS-RELATED"/>
    <property type="match status" value="1"/>
</dbReference>
<dbReference type="Proteomes" id="UP001209701">
    <property type="component" value="Unassembled WGS sequence"/>
</dbReference>